<proteinExistence type="predicted"/>
<keyword evidence="1" id="KW-1133">Transmembrane helix</keyword>
<comment type="caution">
    <text evidence="2">The sequence shown here is derived from an EMBL/GenBank/DDBJ whole genome shotgun (WGS) entry which is preliminary data.</text>
</comment>
<dbReference type="AlphaFoldDB" id="A0A432XTX3"/>
<reference evidence="3" key="1">
    <citation type="journal article" date="2018" name="Front. Microbiol.">
        <title>Genome-Based Analysis Reveals the Taxonomy and Diversity of the Family Idiomarinaceae.</title>
        <authorList>
            <person name="Liu Y."/>
            <person name="Lai Q."/>
            <person name="Shao Z."/>
        </authorList>
    </citation>
    <scope>NUCLEOTIDE SEQUENCE [LARGE SCALE GENOMIC DNA]</scope>
    <source>
        <strain evidence="3">F23</strain>
    </source>
</reference>
<evidence type="ECO:0000256" key="1">
    <source>
        <dbReference type="SAM" id="Phobius"/>
    </source>
</evidence>
<keyword evidence="1" id="KW-0472">Membrane</keyword>
<dbReference type="OrthoDB" id="5587008at2"/>
<dbReference type="RefSeq" id="WP_110575241.1">
    <property type="nucleotide sequence ID" value="NZ_PIPV01000008.1"/>
</dbReference>
<organism evidence="2 3">
    <name type="scientific">Idiomarina fontislapidosi</name>
    <dbReference type="NCBI Taxonomy" id="263723"/>
    <lineage>
        <taxon>Bacteria</taxon>
        <taxon>Pseudomonadati</taxon>
        <taxon>Pseudomonadota</taxon>
        <taxon>Gammaproteobacteria</taxon>
        <taxon>Alteromonadales</taxon>
        <taxon>Idiomarinaceae</taxon>
        <taxon>Idiomarina</taxon>
    </lineage>
</organism>
<feature type="transmembrane region" description="Helical" evidence="1">
    <location>
        <begin position="21"/>
        <end position="38"/>
    </location>
</feature>
<dbReference type="EMBL" id="PIPV01000008">
    <property type="protein sequence ID" value="RUO52170.1"/>
    <property type="molecule type" value="Genomic_DNA"/>
</dbReference>
<gene>
    <name evidence="2" type="ORF">CWE25_09825</name>
</gene>
<evidence type="ECO:0000313" key="3">
    <source>
        <dbReference type="Proteomes" id="UP000287330"/>
    </source>
</evidence>
<evidence type="ECO:0000313" key="2">
    <source>
        <dbReference type="EMBL" id="RUO52170.1"/>
    </source>
</evidence>
<keyword evidence="3" id="KW-1185">Reference proteome</keyword>
<dbReference type="Proteomes" id="UP000287330">
    <property type="component" value="Unassembled WGS sequence"/>
</dbReference>
<accession>A0A432XTX3</accession>
<keyword evidence="1" id="KW-0812">Transmembrane</keyword>
<protein>
    <submittedName>
        <fullName evidence="2">Uncharacterized protein</fullName>
    </submittedName>
</protein>
<name>A0A432XTX3_9GAMM</name>
<sequence>MDINEKRRFFGLTLKKSTWNNIIVYIVLLIVAVFWFVFPNPNTAINSGPTERLMSDTDQLTGIEFANVTYQFDGQQWQCQGPCNESTQHIEALVDRWQNLAISSTSQRPQGEATSVILFFANQNYAQVELYSEPTVILRLPQQDQLFLIENATHASLTPTN</sequence>